<dbReference type="EMBL" id="CAMXCT030001924">
    <property type="protein sequence ID" value="CAL4781515.1"/>
    <property type="molecule type" value="Genomic_DNA"/>
</dbReference>
<evidence type="ECO:0000313" key="5">
    <source>
        <dbReference type="Proteomes" id="UP001152797"/>
    </source>
</evidence>
<reference evidence="3" key="1">
    <citation type="submission" date="2022-10" db="EMBL/GenBank/DDBJ databases">
        <authorList>
            <person name="Chen Y."/>
            <person name="Dougan E. K."/>
            <person name="Chan C."/>
            <person name="Rhodes N."/>
            <person name="Thang M."/>
        </authorList>
    </citation>
    <scope>NUCLEOTIDE SEQUENCE</scope>
</reference>
<dbReference type="Proteomes" id="UP001152797">
    <property type="component" value="Unassembled WGS sequence"/>
</dbReference>
<evidence type="ECO:0000256" key="2">
    <source>
        <dbReference type="SAM" id="MobiDB-lite"/>
    </source>
</evidence>
<reference evidence="4 5" key="2">
    <citation type="submission" date="2024-05" db="EMBL/GenBank/DDBJ databases">
        <authorList>
            <person name="Chen Y."/>
            <person name="Shah S."/>
            <person name="Dougan E. K."/>
            <person name="Thang M."/>
            <person name="Chan C."/>
        </authorList>
    </citation>
    <scope>NUCLEOTIDE SEQUENCE [LARGE SCALE GENOMIC DNA]</scope>
</reference>
<dbReference type="EMBL" id="CAMXCT020001924">
    <property type="protein sequence ID" value="CAL1147578.1"/>
    <property type="molecule type" value="Genomic_DNA"/>
</dbReference>
<name>A0A9P1FZD3_9DINO</name>
<feature type="region of interest" description="Disordered" evidence="2">
    <location>
        <begin position="1"/>
        <end position="22"/>
    </location>
</feature>
<gene>
    <name evidence="3" type="ORF">C1SCF055_LOCUS20871</name>
</gene>
<organism evidence="3">
    <name type="scientific">Cladocopium goreaui</name>
    <dbReference type="NCBI Taxonomy" id="2562237"/>
    <lineage>
        <taxon>Eukaryota</taxon>
        <taxon>Sar</taxon>
        <taxon>Alveolata</taxon>
        <taxon>Dinophyceae</taxon>
        <taxon>Suessiales</taxon>
        <taxon>Symbiodiniaceae</taxon>
        <taxon>Cladocopium</taxon>
    </lineage>
</organism>
<evidence type="ECO:0000256" key="1">
    <source>
        <dbReference type="SAM" id="Coils"/>
    </source>
</evidence>
<proteinExistence type="predicted"/>
<accession>A0A9P1FZD3</accession>
<feature type="coiled-coil region" evidence="1">
    <location>
        <begin position="325"/>
        <end position="359"/>
    </location>
</feature>
<evidence type="ECO:0000313" key="3">
    <source>
        <dbReference type="EMBL" id="CAI3994203.1"/>
    </source>
</evidence>
<protein>
    <submittedName>
        <fullName evidence="3">Uncharacterized protein</fullName>
    </submittedName>
</protein>
<keyword evidence="5" id="KW-1185">Reference proteome</keyword>
<dbReference type="AlphaFoldDB" id="A0A9P1FZD3"/>
<keyword evidence="1" id="KW-0175">Coiled coil</keyword>
<comment type="caution">
    <text evidence="3">The sequence shown here is derived from an EMBL/GenBank/DDBJ whole genome shotgun (WGS) entry which is preliminary data.</text>
</comment>
<evidence type="ECO:0000313" key="4">
    <source>
        <dbReference type="EMBL" id="CAL4781515.1"/>
    </source>
</evidence>
<dbReference type="EMBL" id="CAMXCT010001924">
    <property type="protein sequence ID" value="CAI3994203.1"/>
    <property type="molecule type" value="Genomic_DNA"/>
</dbReference>
<sequence length="364" mass="40507">MSAVLAMAGAAEPEGEPSRDAKSWTTVGWAAFPLEKFQRCKEAVLQGADRPGLQEFASSPMGAVWEVRKTSVRSLGGTLSSSTAPRRKSLRASRTAAEMDRALKDPNFVIFELVTKENVPELLSKKILQLSDDQIYYLAVQQCPFLPDSTFTANFKLRARHCTIQPRVIGPWVCTTTSTSPAHALFKYYIAIDDLSNENSLEEACVGPLLRLLGNNAASSEHPFQVGGEISYPVCSSEVQAMTLGFFAFKRMDLKLVRIEYPGLITTEPAISHPMGAFWMLPLETLSKYRDWKTVQLNYAPFQMCMTWLTEDCYSSEDLYKDAMTTNLKKRKSALIAEVAELKDALNMKQAELASIENSLSSDR</sequence>